<protein>
    <recommendedName>
        <fullName evidence="9">BTB domain-containing protein</fullName>
    </recommendedName>
</protein>
<dbReference type="InterPro" id="IPR051095">
    <property type="entry name" value="Dros_DevTransReg"/>
</dbReference>
<dbReference type="SMART" id="SM00225">
    <property type="entry name" value="BTB"/>
    <property type="match status" value="1"/>
</dbReference>
<sequence length="459" mass="50347">SYVDVTIVVDDGQFKAHRVVLAASSPYFQSILQDVPMDHCSILFPGVQEFEMRALLEYMYTGEVNVTQNQIPKIMKIASQLEVKGLFDMADLKEKFINDSPTSTPSSSSNNNSDPQPPKTPTSFSSHNSTSSSSPQITTTSSNITSAAQSSSASPPYSSFKPSSTFSSSQKSNAEKVNGEKVQNGVYNGDYDKMKKFEEAHSPFTDRSFEDDSMDFNNSDNRHNMNNSFNSGSQNGKPEWKRYKQYTRNDILNAIECVKNGMSALQAARKFGVPSRTLYDKWMSTDRTMKRSPSSNNGSPASFPYGISGFPGSEQMARSLHNPANLLDPAFLKQALEHRGGDAMHMMAMAAAAHAAANGMSTSPVLNGVPRTPSPNAAMKFGMPPTDSYYNRESQIIKRETDMEDVEDLSVSRKSPSPVPSHSPSPIPMSQKSSVIVSTKLDEDMNGVSMKREIMAEDS</sequence>
<keyword evidence="3" id="KW-0238">DNA-binding</keyword>
<dbReference type="PANTHER" id="PTHR23110:SF105">
    <property type="entry name" value="RIBBON, ISOFORM C"/>
    <property type="match status" value="1"/>
</dbReference>
<dbReference type="PROSITE" id="PS50960">
    <property type="entry name" value="HTH_PSQ"/>
    <property type="match status" value="1"/>
</dbReference>
<dbReference type="GO" id="GO:0003677">
    <property type="term" value="F:DNA binding"/>
    <property type="evidence" value="ECO:0007669"/>
    <property type="project" value="UniProtKB-UniRule"/>
</dbReference>
<feature type="compositionally biased region" description="Polar residues" evidence="4">
    <location>
        <begin position="291"/>
        <end position="300"/>
    </location>
</feature>
<feature type="domain" description="HTH psq-type" evidence="6">
    <location>
        <begin position="237"/>
        <end position="288"/>
    </location>
</feature>
<feature type="compositionally biased region" description="Low complexity" evidence="4">
    <location>
        <begin position="98"/>
        <end position="114"/>
    </location>
</feature>
<feature type="compositionally biased region" description="Pro residues" evidence="4">
    <location>
        <begin position="417"/>
        <end position="427"/>
    </location>
</feature>
<dbReference type="Gene3D" id="1.10.10.60">
    <property type="entry name" value="Homeodomain-like"/>
    <property type="match status" value="1"/>
</dbReference>
<dbReference type="STRING" id="36166.T1GUC3"/>
<reference evidence="8" key="1">
    <citation type="submission" date="2013-02" db="EMBL/GenBank/DDBJ databases">
        <authorList>
            <person name="Hughes D."/>
        </authorList>
    </citation>
    <scope>NUCLEOTIDE SEQUENCE</scope>
    <source>
        <strain>Durham</strain>
        <strain evidence="8">NC isolate 2 -- Noor lab</strain>
    </source>
</reference>
<dbReference type="HOGENOM" id="CLU_022577_1_0_1"/>
<feature type="region of interest" description="Disordered" evidence="4">
    <location>
        <begin position="97"/>
        <end position="185"/>
    </location>
</feature>
<dbReference type="SUPFAM" id="SSF46689">
    <property type="entry name" value="Homeodomain-like"/>
    <property type="match status" value="1"/>
</dbReference>
<evidence type="ECO:0000313" key="7">
    <source>
        <dbReference type="EnsemblMetazoa" id="MESCA007333-PA"/>
    </source>
</evidence>
<feature type="region of interest" description="Disordered" evidence="4">
    <location>
        <begin position="404"/>
        <end position="433"/>
    </location>
</feature>
<organism evidence="7 8">
    <name type="scientific">Megaselia scalaris</name>
    <name type="common">Humpbacked fly</name>
    <name type="synonym">Phora scalaris</name>
    <dbReference type="NCBI Taxonomy" id="36166"/>
    <lineage>
        <taxon>Eukaryota</taxon>
        <taxon>Metazoa</taxon>
        <taxon>Ecdysozoa</taxon>
        <taxon>Arthropoda</taxon>
        <taxon>Hexapoda</taxon>
        <taxon>Insecta</taxon>
        <taxon>Pterygota</taxon>
        <taxon>Neoptera</taxon>
        <taxon>Endopterygota</taxon>
        <taxon>Diptera</taxon>
        <taxon>Brachycera</taxon>
        <taxon>Muscomorpha</taxon>
        <taxon>Platypezoidea</taxon>
        <taxon>Phoridae</taxon>
        <taxon>Megaseliini</taxon>
        <taxon>Megaselia</taxon>
    </lineage>
</organism>
<dbReference type="InterPro" id="IPR011333">
    <property type="entry name" value="SKP1/BTB/POZ_sf"/>
</dbReference>
<dbReference type="SUPFAM" id="SSF54695">
    <property type="entry name" value="POZ domain"/>
    <property type="match status" value="1"/>
</dbReference>
<evidence type="ECO:0008006" key="9">
    <source>
        <dbReference type="Google" id="ProtNLM"/>
    </source>
</evidence>
<dbReference type="InterPro" id="IPR009057">
    <property type="entry name" value="Homeodomain-like_sf"/>
</dbReference>
<dbReference type="PROSITE" id="PS50097">
    <property type="entry name" value="BTB"/>
    <property type="match status" value="1"/>
</dbReference>
<dbReference type="Pfam" id="PF00651">
    <property type="entry name" value="BTB"/>
    <property type="match status" value="1"/>
</dbReference>
<feature type="DNA-binding region" description="H-T-H motif" evidence="3">
    <location>
        <begin position="264"/>
        <end position="284"/>
    </location>
</feature>
<dbReference type="Pfam" id="PF05225">
    <property type="entry name" value="HTH_psq"/>
    <property type="match status" value="1"/>
</dbReference>
<feature type="compositionally biased region" description="Low complexity" evidence="4">
    <location>
        <begin position="121"/>
        <end position="172"/>
    </location>
</feature>
<dbReference type="Gene3D" id="3.30.710.10">
    <property type="entry name" value="Potassium Channel Kv1.1, Chain A"/>
    <property type="match status" value="1"/>
</dbReference>
<dbReference type="InterPro" id="IPR007889">
    <property type="entry name" value="HTH_Psq"/>
</dbReference>
<comment type="subcellular location">
    <subcellularLocation>
        <location evidence="1 3">Nucleus</location>
    </subcellularLocation>
</comment>
<dbReference type="PANTHER" id="PTHR23110">
    <property type="entry name" value="BTB DOMAIN TRANSCRIPTION FACTOR"/>
    <property type="match status" value="1"/>
</dbReference>
<feature type="region of interest" description="Disordered" evidence="4">
    <location>
        <begin position="287"/>
        <end position="307"/>
    </location>
</feature>
<keyword evidence="2 3" id="KW-0539">Nucleus</keyword>
<proteinExistence type="predicted"/>
<evidence type="ECO:0000256" key="2">
    <source>
        <dbReference type="ARBA" id="ARBA00023242"/>
    </source>
</evidence>
<evidence type="ECO:0000256" key="4">
    <source>
        <dbReference type="SAM" id="MobiDB-lite"/>
    </source>
</evidence>
<dbReference type="Proteomes" id="UP000015102">
    <property type="component" value="Unassembled WGS sequence"/>
</dbReference>
<dbReference type="EMBL" id="CAQQ02152347">
    <property type="status" value="NOT_ANNOTATED_CDS"/>
    <property type="molecule type" value="Genomic_DNA"/>
</dbReference>
<dbReference type="GO" id="GO:0005634">
    <property type="term" value="C:nucleus"/>
    <property type="evidence" value="ECO:0007669"/>
    <property type="project" value="UniProtKB-SubCell"/>
</dbReference>
<accession>T1GUC3</accession>
<feature type="region of interest" description="Disordered" evidence="4">
    <location>
        <begin position="205"/>
        <end position="239"/>
    </location>
</feature>
<dbReference type="InterPro" id="IPR000210">
    <property type="entry name" value="BTB/POZ_dom"/>
</dbReference>
<feature type="domain" description="BTB" evidence="5">
    <location>
        <begin position="3"/>
        <end position="68"/>
    </location>
</feature>
<dbReference type="EMBL" id="CAQQ02152348">
    <property type="status" value="NOT_ANNOTATED_CDS"/>
    <property type="molecule type" value="Genomic_DNA"/>
</dbReference>
<dbReference type="CDD" id="cd18315">
    <property type="entry name" value="BTB_POZ_BAB-like"/>
    <property type="match status" value="1"/>
</dbReference>
<evidence type="ECO:0000256" key="1">
    <source>
        <dbReference type="ARBA" id="ARBA00004123"/>
    </source>
</evidence>
<evidence type="ECO:0000259" key="5">
    <source>
        <dbReference type="PROSITE" id="PS50097"/>
    </source>
</evidence>
<dbReference type="EnsemblMetazoa" id="MESCA007333-RA">
    <property type="protein sequence ID" value="MESCA007333-PA"/>
    <property type="gene ID" value="MESCA007333"/>
</dbReference>
<reference evidence="7" key="2">
    <citation type="submission" date="2015-06" db="UniProtKB">
        <authorList>
            <consortium name="EnsemblMetazoa"/>
        </authorList>
    </citation>
    <scope>IDENTIFICATION</scope>
</reference>
<dbReference type="AlphaFoldDB" id="T1GUC3"/>
<evidence type="ECO:0000313" key="8">
    <source>
        <dbReference type="Proteomes" id="UP000015102"/>
    </source>
</evidence>
<dbReference type="GO" id="GO:0006357">
    <property type="term" value="P:regulation of transcription by RNA polymerase II"/>
    <property type="evidence" value="ECO:0007669"/>
    <property type="project" value="TreeGrafter"/>
</dbReference>
<name>T1GUC3_MEGSC</name>
<evidence type="ECO:0000259" key="6">
    <source>
        <dbReference type="PROSITE" id="PS50960"/>
    </source>
</evidence>
<keyword evidence="8" id="KW-1185">Reference proteome</keyword>
<evidence type="ECO:0000256" key="3">
    <source>
        <dbReference type="PROSITE-ProRule" id="PRU00320"/>
    </source>
</evidence>